<evidence type="ECO:0000256" key="8">
    <source>
        <dbReference type="SAM" id="MobiDB-lite"/>
    </source>
</evidence>
<evidence type="ECO:0000256" key="7">
    <source>
        <dbReference type="ARBA" id="ARBA00023242"/>
    </source>
</evidence>
<keyword evidence="6" id="KW-0653">Protein transport</keyword>
<feature type="compositionally biased region" description="Acidic residues" evidence="8">
    <location>
        <begin position="873"/>
        <end position="898"/>
    </location>
</feature>
<dbReference type="InterPro" id="IPR011989">
    <property type="entry name" value="ARM-like"/>
</dbReference>
<evidence type="ECO:0000256" key="1">
    <source>
        <dbReference type="ARBA" id="ARBA00004123"/>
    </source>
</evidence>
<dbReference type="SMART" id="SM00913">
    <property type="entry name" value="IBN_N"/>
    <property type="match status" value="1"/>
</dbReference>
<sequence length="1044" mass="119766">MEIRKLIDLLRATIDPNQRQQAEAQLEQIHKIIGFAPSLLQVVMMGDCDMPVRQAGAIYLKNLISQSWQDREVEGGQQLPFAIHEQDRALIRDSIVDAVVHAPDLIRTQLCTCVNNMVKHDFPGRWTQIVDKISIYLSNPDPSGWHGALLCLYQLVKNFEYKKADERGPLHEAMNLLLPQLYQLIVRILPDASDQSVLLQKEGLKIYFALTQYMLPLDLITKEAFAQWMEVCRQVVERPVPPAALQPDEDERPDLPWWKCKKWALHILYRMFERYGSPGLVTKEYNEFAEWYLQTFSAGVLEVLLRQLDGYRSGHWIPPRVLQQTLNYLNQAVSHAYTWRILKPHMPAIIQDVLFPLMSYSPEDHELWTVDPHEYIRVKFDVFEDFVSPVTAAQTLLHSSCKKRKDMLQKAMAMVTQVLTNPASEAPQKDGALHMVGSLADVLLRKKVYRDQLDQLFIKYVYPEFSNERGHMRARACWVLHYFAEFPFRQENVLMEAVNLMVRALLHDTDLPVKVEAAIALQSLLNYQEKSQKYIEPQVKQIAHELLTIIRETENEDVTGVMQKLVCVYTQQLAPIAVEICQHLTTTFNQVLDTDEGSDEKAITAMGLLNTIETLLTVMEEQPEIMMLLEPTVLQVVVHVLQNEVKEFYEEVLALIYDLTSKHISHDMWKVFELLYQVFMKNGLDHFTDMMPALHNYITIDTVAFLSNEQRLLAIYNMCKEVLNNDCGEDAESHAAKLLEVILLQCQNKVDQAAPLLIELAASRLLREVKTSELRTMCLQVLIAALYYNPVLLFSVLEKMPNFTENFIKQWLHDTDCFLGIHDRKLCVLGLCTLITMDNKPNCLVEMVPRVIPSLILLFDGLKRAYAAKAQEQAEEEESDSSDGEIEGEVLSSDEDEIDEQGQEYLENISRRALSAGQTAGMAITGTINDIEDDSDDDDSDFEPNEETMLEAYTTPLDEETCPVDEYDVFKEVMTRLERVQPDWYNALTANLTEQQKKNLLDICVLADQRKAAKESKRIEQSGGFMFTHHEVPTSFKFGAPKPS</sequence>
<dbReference type="InterPro" id="IPR058669">
    <property type="entry name" value="TPR_IPO7/11-like"/>
</dbReference>
<dbReference type="InterPro" id="IPR001494">
    <property type="entry name" value="Importin-beta_N"/>
</dbReference>
<accession>A0AA38IZT7</accession>
<proteinExistence type="inferred from homology"/>
<evidence type="ECO:0000256" key="4">
    <source>
        <dbReference type="ARBA" id="ARBA00022448"/>
    </source>
</evidence>
<evidence type="ECO:0000313" key="10">
    <source>
        <dbReference type="EMBL" id="KAJ3663491.1"/>
    </source>
</evidence>
<dbReference type="FunFam" id="1.25.10.10:FF:000813">
    <property type="entry name" value="D-Importin 7/RanBP7"/>
    <property type="match status" value="1"/>
</dbReference>
<evidence type="ECO:0000256" key="3">
    <source>
        <dbReference type="ARBA" id="ARBA00007991"/>
    </source>
</evidence>
<gene>
    <name evidence="10" type="ORF">Zmor_007748</name>
</gene>
<dbReference type="InterPro" id="IPR016024">
    <property type="entry name" value="ARM-type_fold"/>
</dbReference>
<evidence type="ECO:0000256" key="5">
    <source>
        <dbReference type="ARBA" id="ARBA00022490"/>
    </source>
</evidence>
<dbReference type="PROSITE" id="PS50166">
    <property type="entry name" value="IMPORTIN_B_NT"/>
    <property type="match status" value="1"/>
</dbReference>
<organism evidence="10 11">
    <name type="scientific">Zophobas morio</name>
    <dbReference type="NCBI Taxonomy" id="2755281"/>
    <lineage>
        <taxon>Eukaryota</taxon>
        <taxon>Metazoa</taxon>
        <taxon>Ecdysozoa</taxon>
        <taxon>Arthropoda</taxon>
        <taxon>Hexapoda</taxon>
        <taxon>Insecta</taxon>
        <taxon>Pterygota</taxon>
        <taxon>Neoptera</taxon>
        <taxon>Endopterygota</taxon>
        <taxon>Coleoptera</taxon>
        <taxon>Polyphaga</taxon>
        <taxon>Cucujiformia</taxon>
        <taxon>Tenebrionidae</taxon>
        <taxon>Zophobas</taxon>
    </lineage>
</organism>
<dbReference type="Pfam" id="PF25758">
    <property type="entry name" value="TPR_IPO11"/>
    <property type="match status" value="1"/>
</dbReference>
<dbReference type="Proteomes" id="UP001168821">
    <property type="component" value="Unassembled WGS sequence"/>
</dbReference>
<feature type="region of interest" description="Disordered" evidence="8">
    <location>
        <begin position="870"/>
        <end position="898"/>
    </location>
</feature>
<dbReference type="GO" id="GO:0006606">
    <property type="term" value="P:protein import into nucleus"/>
    <property type="evidence" value="ECO:0007669"/>
    <property type="project" value="TreeGrafter"/>
</dbReference>
<dbReference type="EMBL" id="JALNTZ010000002">
    <property type="protein sequence ID" value="KAJ3663491.1"/>
    <property type="molecule type" value="Genomic_DNA"/>
</dbReference>
<protein>
    <recommendedName>
        <fullName evidence="9">Importin N-terminal domain-containing protein</fullName>
    </recommendedName>
</protein>
<keyword evidence="4" id="KW-0813">Transport</keyword>
<dbReference type="GO" id="GO:0005829">
    <property type="term" value="C:cytosol"/>
    <property type="evidence" value="ECO:0007669"/>
    <property type="project" value="TreeGrafter"/>
</dbReference>
<dbReference type="SUPFAM" id="SSF48371">
    <property type="entry name" value="ARM repeat"/>
    <property type="match status" value="1"/>
</dbReference>
<feature type="domain" description="Importin N-terminal" evidence="9">
    <location>
        <begin position="22"/>
        <end position="101"/>
    </location>
</feature>
<keyword evidence="7" id="KW-0539">Nucleus</keyword>
<dbReference type="GO" id="GO:0031267">
    <property type="term" value="F:small GTPase binding"/>
    <property type="evidence" value="ECO:0007669"/>
    <property type="project" value="InterPro"/>
</dbReference>
<keyword evidence="11" id="KW-1185">Reference proteome</keyword>
<evidence type="ECO:0000313" key="11">
    <source>
        <dbReference type="Proteomes" id="UP001168821"/>
    </source>
</evidence>
<comment type="caution">
    <text evidence="10">The sequence shown here is derived from an EMBL/GenBank/DDBJ whole genome shotgun (WGS) entry which is preliminary data.</text>
</comment>
<evidence type="ECO:0000256" key="6">
    <source>
        <dbReference type="ARBA" id="ARBA00022927"/>
    </source>
</evidence>
<dbReference type="AlphaFoldDB" id="A0AA38IZT7"/>
<dbReference type="PANTHER" id="PTHR10997:SF18">
    <property type="entry name" value="D-IMPORTIN 7_RANBP7"/>
    <property type="match status" value="1"/>
</dbReference>
<keyword evidence="5" id="KW-0963">Cytoplasm</keyword>
<name>A0AA38IZT7_9CUCU</name>
<reference evidence="10" key="1">
    <citation type="journal article" date="2023" name="G3 (Bethesda)">
        <title>Whole genome assemblies of Zophobas morio and Tenebrio molitor.</title>
        <authorList>
            <person name="Kaur S."/>
            <person name="Stinson S.A."/>
            <person name="diCenzo G.C."/>
        </authorList>
    </citation>
    <scope>NUCLEOTIDE SEQUENCE</scope>
    <source>
        <strain evidence="10">QUZm001</strain>
    </source>
</reference>
<dbReference type="PANTHER" id="PTHR10997">
    <property type="entry name" value="IMPORTIN-7, 8, 11"/>
    <property type="match status" value="1"/>
</dbReference>
<comment type="subcellular location">
    <subcellularLocation>
        <location evidence="2">Cytoplasm</location>
    </subcellularLocation>
    <subcellularLocation>
        <location evidence="1">Nucleus</location>
    </subcellularLocation>
</comment>
<evidence type="ECO:0000256" key="2">
    <source>
        <dbReference type="ARBA" id="ARBA00004496"/>
    </source>
</evidence>
<dbReference type="Gene3D" id="1.25.10.10">
    <property type="entry name" value="Leucine-rich Repeat Variant"/>
    <property type="match status" value="1"/>
</dbReference>
<dbReference type="GO" id="GO:0005635">
    <property type="term" value="C:nuclear envelope"/>
    <property type="evidence" value="ECO:0007669"/>
    <property type="project" value="TreeGrafter"/>
</dbReference>
<evidence type="ECO:0000259" key="9">
    <source>
        <dbReference type="PROSITE" id="PS50166"/>
    </source>
</evidence>
<dbReference type="Pfam" id="PF03810">
    <property type="entry name" value="IBN_N"/>
    <property type="match status" value="1"/>
</dbReference>
<comment type="similarity">
    <text evidence="3">Belongs to the importin beta family.</text>
</comment>